<dbReference type="RefSeq" id="WP_105055969.1">
    <property type="nucleotide sequence ID" value="NZ_CAWNRT010000002.1"/>
</dbReference>
<organism evidence="1 2">
    <name type="scientific">Aliivibrio sifiae</name>
    <dbReference type="NCBI Taxonomy" id="566293"/>
    <lineage>
        <taxon>Bacteria</taxon>
        <taxon>Pseudomonadati</taxon>
        <taxon>Pseudomonadota</taxon>
        <taxon>Gammaproteobacteria</taxon>
        <taxon>Vibrionales</taxon>
        <taxon>Vibrionaceae</taxon>
        <taxon>Aliivibrio</taxon>
    </lineage>
</organism>
<dbReference type="SUPFAM" id="SSF56399">
    <property type="entry name" value="ADP-ribosylation"/>
    <property type="match status" value="1"/>
</dbReference>
<gene>
    <name evidence="1" type="ORF">BTO22_13515</name>
</gene>
<reference evidence="1 2" key="1">
    <citation type="submission" date="2016-12" db="EMBL/GenBank/DDBJ databases">
        <title>Diversity of luminous bacteria.</title>
        <authorList>
            <person name="Yoshizawa S."/>
            <person name="Kogure K."/>
        </authorList>
    </citation>
    <scope>NUCLEOTIDE SEQUENCE [LARGE SCALE GENOMIC DNA]</scope>
    <source>
        <strain evidence="1 2">ATCC 33715</strain>
    </source>
</reference>
<accession>A0A2S7X2T2</accession>
<proteinExistence type="predicted"/>
<dbReference type="OrthoDB" id="4569702at2"/>
<sequence>MAVFYTVDRSGSLSEGLTIDLYNENESFVYNCNIGGCSKPFSLSGLSSHGWYNYRNHSTQSGQYEFNLECIRRVFYPNKPSRLQSMFAWGHFNHAVNFIHQKNYFPESGVFYIFEFEATNFHKGDMSFCSPQYQGLMDSRFKQYWAGDFDLSSQSEHQYEFLIPLPIAIRRLVLIYHKFEIKNFISCE</sequence>
<comment type="caution">
    <text evidence="1">The sequence shown here is derived from an EMBL/GenBank/DDBJ whole genome shotgun (WGS) entry which is preliminary data.</text>
</comment>
<evidence type="ECO:0000313" key="1">
    <source>
        <dbReference type="EMBL" id="PQJ84534.1"/>
    </source>
</evidence>
<dbReference type="AlphaFoldDB" id="A0A2S7X2T2"/>
<name>A0A2S7X2T2_9GAMM</name>
<protein>
    <submittedName>
        <fullName evidence="1">Uncharacterized protein</fullName>
    </submittedName>
</protein>
<dbReference type="Proteomes" id="UP000239263">
    <property type="component" value="Unassembled WGS sequence"/>
</dbReference>
<evidence type="ECO:0000313" key="2">
    <source>
        <dbReference type="Proteomes" id="UP000239263"/>
    </source>
</evidence>
<dbReference type="EMBL" id="MSCO01000002">
    <property type="protein sequence ID" value="PQJ84534.1"/>
    <property type="molecule type" value="Genomic_DNA"/>
</dbReference>